<dbReference type="Gene3D" id="3.30.63.10">
    <property type="entry name" value="Guanylate Kinase phosphate binding domain"/>
    <property type="match status" value="1"/>
</dbReference>
<dbReference type="Pfam" id="PF00625">
    <property type="entry name" value="Guanylate_kin"/>
    <property type="match status" value="1"/>
</dbReference>
<evidence type="ECO:0000313" key="6">
    <source>
        <dbReference type="Proteomes" id="UP000594029"/>
    </source>
</evidence>
<dbReference type="SUPFAM" id="SSF52540">
    <property type="entry name" value="P-loop containing nucleoside triphosphate hydrolases"/>
    <property type="match status" value="1"/>
</dbReference>
<dbReference type="PROSITE" id="PS00856">
    <property type="entry name" value="GUANYLATE_KINASE_1"/>
    <property type="match status" value="1"/>
</dbReference>
<evidence type="ECO:0000313" key="5">
    <source>
        <dbReference type="EMBL" id="QOV08314.1"/>
    </source>
</evidence>
<dbReference type="Gene3D" id="3.40.50.300">
    <property type="entry name" value="P-loop containing nucleotide triphosphate hydrolases"/>
    <property type="match status" value="1"/>
</dbReference>
<keyword evidence="2" id="KW-0808">Transferase</keyword>
<evidence type="ECO:0000256" key="2">
    <source>
        <dbReference type="ARBA" id="ARBA00022679"/>
    </source>
</evidence>
<dbReference type="PROSITE" id="PS50052">
    <property type="entry name" value="GUANYLATE_KINASE_2"/>
    <property type="match status" value="1"/>
</dbReference>
<feature type="domain" description="Guanylate kinase-like" evidence="4">
    <location>
        <begin position="1"/>
        <end position="181"/>
    </location>
</feature>
<name>A0A7U3NKG2_9CAUD</name>
<dbReference type="SMART" id="SM00072">
    <property type="entry name" value="GuKc"/>
    <property type="match status" value="1"/>
</dbReference>
<evidence type="ECO:0000259" key="4">
    <source>
        <dbReference type="PROSITE" id="PS50052"/>
    </source>
</evidence>
<evidence type="ECO:0000256" key="1">
    <source>
        <dbReference type="ARBA" id="ARBA00005790"/>
    </source>
</evidence>
<gene>
    <name evidence="5" type="ORF">Kirov_115</name>
</gene>
<protein>
    <submittedName>
        <fullName evidence="5">Guanylate kinase</fullName>
    </submittedName>
</protein>
<comment type="similarity">
    <text evidence="1">Belongs to the guanylate kinase family.</text>
</comment>
<dbReference type="EMBL" id="MW084976">
    <property type="protein sequence ID" value="QOV08314.1"/>
    <property type="molecule type" value="Genomic_DNA"/>
</dbReference>
<dbReference type="InterPro" id="IPR008145">
    <property type="entry name" value="GK/Ca_channel_bsu"/>
</dbReference>
<accession>A0A7U3NKG2</accession>
<dbReference type="Proteomes" id="UP000594029">
    <property type="component" value="Segment"/>
</dbReference>
<dbReference type="FunFam" id="3.30.63.10:FF:000002">
    <property type="entry name" value="Guanylate kinase 1"/>
    <property type="match status" value="1"/>
</dbReference>
<dbReference type="CDD" id="cd00071">
    <property type="entry name" value="GMPK"/>
    <property type="match status" value="1"/>
</dbReference>
<keyword evidence="6" id="KW-1185">Reference proteome</keyword>
<sequence>MALILVTAPSGAGKTSIMEIVQNYLGKHALLECVSDTTRKMREGESHGRTYYYRNEETFQKMVDNDEFAEHVEYDGNRYGITVAEINGRLAKAENVYIIVNHEGYLQVKEKFPKAVGIFLHMSKEDCMANMLLRGDSIENALSRIALYDDEMKNRNDYDYVVKNVRGQQATTRNIIINIISQNQN</sequence>
<organism evidence="5 6">
    <name type="scientific">Bacillus phage Kirov</name>
    <dbReference type="NCBI Taxonomy" id="2783539"/>
    <lineage>
        <taxon>Viruses</taxon>
        <taxon>Duplodnaviria</taxon>
        <taxon>Heunggongvirae</taxon>
        <taxon>Uroviricota</taxon>
        <taxon>Caudoviricetes</taxon>
        <taxon>Andregratiavirinae</taxon>
        <taxon>Kirovvirus</taxon>
        <taxon>Kirovvirus kirov</taxon>
    </lineage>
</organism>
<proteinExistence type="inferred from homology"/>
<dbReference type="InterPro" id="IPR027417">
    <property type="entry name" value="P-loop_NTPase"/>
</dbReference>
<keyword evidence="3 5" id="KW-0418">Kinase</keyword>
<dbReference type="InterPro" id="IPR020590">
    <property type="entry name" value="Guanylate_kinase_CS"/>
</dbReference>
<dbReference type="PANTHER" id="PTHR23117">
    <property type="entry name" value="GUANYLATE KINASE-RELATED"/>
    <property type="match status" value="1"/>
</dbReference>
<dbReference type="PANTHER" id="PTHR23117:SF13">
    <property type="entry name" value="GUANYLATE KINASE"/>
    <property type="match status" value="1"/>
</dbReference>
<reference evidence="5 6" key="1">
    <citation type="submission" date="2020-10" db="EMBL/GenBank/DDBJ databases">
        <authorList>
            <person name="Kazantseva O.A."/>
            <person name="Piligrimova E.G."/>
            <person name="Shadrin A.M."/>
        </authorList>
    </citation>
    <scope>NUCLEOTIDE SEQUENCE [LARGE SCALE GENOMIC DNA]</scope>
</reference>
<dbReference type="InterPro" id="IPR008144">
    <property type="entry name" value="Guanylate_kin-like_dom"/>
</dbReference>
<evidence type="ECO:0000256" key="3">
    <source>
        <dbReference type="ARBA" id="ARBA00022777"/>
    </source>
</evidence>
<dbReference type="GO" id="GO:0004385">
    <property type="term" value="F:GMP kinase activity"/>
    <property type="evidence" value="ECO:0007669"/>
    <property type="project" value="TreeGrafter"/>
</dbReference>